<organism evidence="8 9">
    <name type="scientific">Mycolicibacterium poriferae</name>
    <dbReference type="NCBI Taxonomy" id="39694"/>
    <lineage>
        <taxon>Bacteria</taxon>
        <taxon>Bacillati</taxon>
        <taxon>Actinomycetota</taxon>
        <taxon>Actinomycetes</taxon>
        <taxon>Mycobacteriales</taxon>
        <taxon>Mycobacteriaceae</taxon>
        <taxon>Mycolicibacterium</taxon>
    </lineage>
</organism>
<protein>
    <submittedName>
        <fullName evidence="8">DNA-binding response regulator</fullName>
    </submittedName>
</protein>
<dbReference type="SUPFAM" id="SSF46894">
    <property type="entry name" value="C-terminal effector domain of the bipartite response regulators"/>
    <property type="match status" value="1"/>
</dbReference>
<keyword evidence="3 8" id="KW-0238">DNA-binding</keyword>
<evidence type="ECO:0000313" key="8">
    <source>
        <dbReference type="EMBL" id="BBX49665.1"/>
    </source>
</evidence>
<keyword evidence="2" id="KW-0805">Transcription regulation</keyword>
<feature type="modified residue" description="4-aspartylphosphate" evidence="5">
    <location>
        <position position="89"/>
    </location>
</feature>
<dbReference type="InterPro" id="IPR016032">
    <property type="entry name" value="Sig_transdc_resp-reg_C-effctor"/>
</dbReference>
<dbReference type="InterPro" id="IPR011006">
    <property type="entry name" value="CheY-like_superfamily"/>
</dbReference>
<dbReference type="InterPro" id="IPR058245">
    <property type="entry name" value="NreC/VraR/RcsB-like_REC"/>
</dbReference>
<dbReference type="Proteomes" id="UP000466785">
    <property type="component" value="Chromosome"/>
</dbReference>
<evidence type="ECO:0000256" key="1">
    <source>
        <dbReference type="ARBA" id="ARBA00022553"/>
    </source>
</evidence>
<dbReference type="SMART" id="SM00448">
    <property type="entry name" value="REC"/>
    <property type="match status" value="1"/>
</dbReference>
<dbReference type="SUPFAM" id="SSF52172">
    <property type="entry name" value="CheY-like"/>
    <property type="match status" value="1"/>
</dbReference>
<dbReference type="CDD" id="cd17535">
    <property type="entry name" value="REC_NarL-like"/>
    <property type="match status" value="1"/>
</dbReference>
<dbReference type="Pfam" id="PF00072">
    <property type="entry name" value="Response_reg"/>
    <property type="match status" value="1"/>
</dbReference>
<evidence type="ECO:0000259" key="6">
    <source>
        <dbReference type="PROSITE" id="PS50043"/>
    </source>
</evidence>
<evidence type="ECO:0000256" key="2">
    <source>
        <dbReference type="ARBA" id="ARBA00023015"/>
    </source>
</evidence>
<keyword evidence="4" id="KW-0804">Transcription</keyword>
<dbReference type="PROSITE" id="PS50110">
    <property type="entry name" value="RESPONSE_REGULATORY"/>
    <property type="match status" value="1"/>
</dbReference>
<dbReference type="GO" id="GO:0003677">
    <property type="term" value="F:DNA binding"/>
    <property type="evidence" value="ECO:0007669"/>
    <property type="project" value="UniProtKB-KW"/>
</dbReference>
<dbReference type="CDD" id="cd06170">
    <property type="entry name" value="LuxR_C_like"/>
    <property type="match status" value="1"/>
</dbReference>
<dbReference type="PANTHER" id="PTHR43214">
    <property type="entry name" value="TWO-COMPONENT RESPONSE REGULATOR"/>
    <property type="match status" value="1"/>
</dbReference>
<dbReference type="PANTHER" id="PTHR43214:SF24">
    <property type="entry name" value="TRANSCRIPTIONAL REGULATORY PROTEIN NARL-RELATED"/>
    <property type="match status" value="1"/>
</dbReference>
<dbReference type="PROSITE" id="PS50043">
    <property type="entry name" value="HTH_LUXR_2"/>
    <property type="match status" value="1"/>
</dbReference>
<evidence type="ECO:0000259" key="7">
    <source>
        <dbReference type="PROSITE" id="PS50110"/>
    </source>
</evidence>
<keyword evidence="1 5" id="KW-0597">Phosphoprotein</keyword>
<evidence type="ECO:0000256" key="5">
    <source>
        <dbReference type="PROSITE-ProRule" id="PRU00169"/>
    </source>
</evidence>
<sequence>MSVGERVDAAVESVVHRSGDSARRLWEAERVASGERVQVVVGDDHPMFRDGVVRALQSSGSIEVIAEADDGVEALAAIREHRPQVALLDYRMPGMDGAAVAAAVRRDELPTRVLLISAHDESAIVYQALQDGAAGFLPKESSRGELVAAVLDCAKGRDVIAPSVAAGLAAEIRKRSVPDGPVLSPREREVLTLIAAGRSIPAMAKELFLAPSTVKTHVQRLYEKLGVSDRGAAVAEAMRRKLLD</sequence>
<accession>A0A6N4V423</accession>
<dbReference type="PRINTS" id="PR00038">
    <property type="entry name" value="HTHLUXR"/>
</dbReference>
<gene>
    <name evidence="8" type="ORF">MPOR_06910</name>
</gene>
<name>A0A6N4V423_9MYCO</name>
<feature type="domain" description="Response regulatory" evidence="7">
    <location>
        <begin position="38"/>
        <end position="154"/>
    </location>
</feature>
<evidence type="ECO:0000256" key="4">
    <source>
        <dbReference type="ARBA" id="ARBA00023163"/>
    </source>
</evidence>
<dbReference type="EMBL" id="AP022570">
    <property type="protein sequence ID" value="BBX49665.1"/>
    <property type="molecule type" value="Genomic_DNA"/>
</dbReference>
<dbReference type="SMART" id="SM00421">
    <property type="entry name" value="HTH_LUXR"/>
    <property type="match status" value="1"/>
</dbReference>
<feature type="domain" description="HTH luxR-type" evidence="6">
    <location>
        <begin position="176"/>
        <end position="241"/>
    </location>
</feature>
<evidence type="ECO:0000256" key="3">
    <source>
        <dbReference type="ARBA" id="ARBA00023125"/>
    </source>
</evidence>
<dbReference type="KEGG" id="mpof:MPOR_06910"/>
<dbReference type="GO" id="GO:0006355">
    <property type="term" value="P:regulation of DNA-templated transcription"/>
    <property type="evidence" value="ECO:0007669"/>
    <property type="project" value="InterPro"/>
</dbReference>
<evidence type="ECO:0000313" key="9">
    <source>
        <dbReference type="Proteomes" id="UP000466785"/>
    </source>
</evidence>
<keyword evidence="9" id="KW-1185">Reference proteome</keyword>
<dbReference type="AlphaFoldDB" id="A0A6N4V423"/>
<dbReference type="GO" id="GO:0000160">
    <property type="term" value="P:phosphorelay signal transduction system"/>
    <property type="evidence" value="ECO:0007669"/>
    <property type="project" value="InterPro"/>
</dbReference>
<proteinExistence type="predicted"/>
<dbReference type="Pfam" id="PF00196">
    <property type="entry name" value="GerE"/>
    <property type="match status" value="1"/>
</dbReference>
<dbReference type="InterPro" id="IPR000792">
    <property type="entry name" value="Tscrpt_reg_LuxR_C"/>
</dbReference>
<dbReference type="InterPro" id="IPR001789">
    <property type="entry name" value="Sig_transdc_resp-reg_receiver"/>
</dbReference>
<dbReference type="Gene3D" id="3.40.50.2300">
    <property type="match status" value="1"/>
</dbReference>
<dbReference type="InterPro" id="IPR039420">
    <property type="entry name" value="WalR-like"/>
</dbReference>
<reference evidence="8 9" key="1">
    <citation type="journal article" date="2019" name="Emerg. Microbes Infect.">
        <title>Comprehensive subspecies identification of 175 nontuberculous mycobacteria species based on 7547 genomic profiles.</title>
        <authorList>
            <person name="Matsumoto Y."/>
            <person name="Kinjo T."/>
            <person name="Motooka D."/>
            <person name="Nabeya D."/>
            <person name="Jung N."/>
            <person name="Uechi K."/>
            <person name="Horii T."/>
            <person name="Iida T."/>
            <person name="Fujita J."/>
            <person name="Nakamura S."/>
        </authorList>
    </citation>
    <scope>NUCLEOTIDE SEQUENCE [LARGE SCALE GENOMIC DNA]</scope>
    <source>
        <strain evidence="8 9">JCM 12603</strain>
    </source>
</reference>